<dbReference type="PANTHER" id="PTHR42928:SF5">
    <property type="entry name" value="BLR1237 PROTEIN"/>
    <property type="match status" value="1"/>
</dbReference>
<evidence type="ECO:0000313" key="2">
    <source>
        <dbReference type="EMBL" id="APW40883.1"/>
    </source>
</evidence>
<dbReference type="EMBL" id="CP019236">
    <property type="protein sequence ID" value="APW40883.1"/>
    <property type="molecule type" value="Genomic_DNA"/>
</dbReference>
<dbReference type="PANTHER" id="PTHR42928">
    <property type="entry name" value="TRICARBOXYLATE-BINDING PROTEIN"/>
    <property type="match status" value="1"/>
</dbReference>
<gene>
    <name evidence="2" type="ORF">RD110_22485</name>
</gene>
<evidence type="ECO:0000256" key="1">
    <source>
        <dbReference type="ARBA" id="ARBA00006987"/>
    </source>
</evidence>
<dbReference type="STRING" id="1842727.RD110_22485"/>
<organism evidence="2 3">
    <name type="scientific">Rhodoferax koreensis</name>
    <dbReference type="NCBI Taxonomy" id="1842727"/>
    <lineage>
        <taxon>Bacteria</taxon>
        <taxon>Pseudomonadati</taxon>
        <taxon>Pseudomonadota</taxon>
        <taxon>Betaproteobacteria</taxon>
        <taxon>Burkholderiales</taxon>
        <taxon>Comamonadaceae</taxon>
        <taxon>Rhodoferax</taxon>
    </lineage>
</organism>
<dbReference type="Proteomes" id="UP000186609">
    <property type="component" value="Chromosome"/>
</dbReference>
<dbReference type="AlphaFoldDB" id="A0A1P8K4E3"/>
<dbReference type="Pfam" id="PF03401">
    <property type="entry name" value="TctC"/>
    <property type="match status" value="1"/>
</dbReference>
<accession>A0A1P8K4E3</accession>
<dbReference type="KEGG" id="rhy:RD110_22485"/>
<dbReference type="PIRSF" id="PIRSF017082">
    <property type="entry name" value="YflP"/>
    <property type="match status" value="1"/>
</dbReference>
<protein>
    <recommendedName>
        <fullName evidence="4">ABC transporter substrate-binding protein</fullName>
    </recommendedName>
</protein>
<evidence type="ECO:0000313" key="3">
    <source>
        <dbReference type="Proteomes" id="UP000186609"/>
    </source>
</evidence>
<name>A0A1P8K4E3_9BURK</name>
<dbReference type="SUPFAM" id="SSF53850">
    <property type="entry name" value="Periplasmic binding protein-like II"/>
    <property type="match status" value="1"/>
</dbReference>
<comment type="similarity">
    <text evidence="1">Belongs to the UPF0065 (bug) family.</text>
</comment>
<sequence length="316" mass="32927">MASVACGVVASPVVAQPSPYPSRPIKLMVAWAPGGATDILARQIGAEMAKHLGQSVVVDNRPGAVGTIGQAEVAKAAPDGYTLILATNSTYAIAPHLIKKLPYSQDALAPVSLLAASPLILTVKPASTARGLADLLDMSRANPGKLNFSTGGSGSTSHLASELFMDLTKTSMTHIPYKGGGPATMAIAMGEVDVGFVDIGVALPLIAGGRLKPLAVTGSARSPMLPDVPTVGESGIPQFDATTKFGLFAPAGTAKEVVDRLYESVRVVLAGQELRDKLRRQGVEVVASTPEELRKDMLETSARWGRVITERRIVLD</sequence>
<evidence type="ECO:0008006" key="4">
    <source>
        <dbReference type="Google" id="ProtNLM"/>
    </source>
</evidence>
<dbReference type="Gene3D" id="3.40.190.10">
    <property type="entry name" value="Periplasmic binding protein-like II"/>
    <property type="match status" value="1"/>
</dbReference>
<proteinExistence type="inferred from homology"/>
<dbReference type="InterPro" id="IPR005064">
    <property type="entry name" value="BUG"/>
</dbReference>
<dbReference type="InterPro" id="IPR042100">
    <property type="entry name" value="Bug_dom1"/>
</dbReference>
<keyword evidence="3" id="KW-1185">Reference proteome</keyword>
<dbReference type="Gene3D" id="3.40.190.150">
    <property type="entry name" value="Bordetella uptake gene, domain 1"/>
    <property type="match status" value="1"/>
</dbReference>
<dbReference type="CDD" id="cd07012">
    <property type="entry name" value="PBP2_Bug_TTT"/>
    <property type="match status" value="1"/>
</dbReference>
<reference evidence="2 3" key="1">
    <citation type="submission" date="2017-01" db="EMBL/GenBank/DDBJ databases">
        <authorList>
            <person name="Mah S.A."/>
            <person name="Swanson W.J."/>
            <person name="Moy G.W."/>
            <person name="Vacquier V.D."/>
        </authorList>
    </citation>
    <scope>NUCLEOTIDE SEQUENCE [LARGE SCALE GENOMIC DNA]</scope>
    <source>
        <strain evidence="2 3">DCY110</strain>
    </source>
</reference>